<dbReference type="SMART" id="SM00256">
    <property type="entry name" value="FBOX"/>
    <property type="match status" value="1"/>
</dbReference>
<comment type="caution">
    <text evidence="2">The sequence shown here is derived from an EMBL/GenBank/DDBJ whole genome shotgun (WGS) entry which is preliminary data.</text>
</comment>
<dbReference type="OrthoDB" id="2981901at2759"/>
<protein>
    <recommendedName>
        <fullName evidence="1">F-box domain-containing protein</fullName>
    </recommendedName>
</protein>
<feature type="domain" description="F-box" evidence="1">
    <location>
        <begin position="7"/>
        <end position="53"/>
    </location>
</feature>
<dbReference type="Gene3D" id="1.20.1280.50">
    <property type="match status" value="1"/>
</dbReference>
<dbReference type="InterPro" id="IPR001810">
    <property type="entry name" value="F-box_dom"/>
</dbReference>
<dbReference type="InterPro" id="IPR036047">
    <property type="entry name" value="F-box-like_dom_sf"/>
</dbReference>
<proteinExistence type="predicted"/>
<name>A0A4Y7SJD5_COPMI</name>
<accession>A0A4Y7SJD5</accession>
<dbReference type="Proteomes" id="UP000298030">
    <property type="component" value="Unassembled WGS sequence"/>
</dbReference>
<dbReference type="Pfam" id="PF12937">
    <property type="entry name" value="F-box-like"/>
    <property type="match status" value="1"/>
</dbReference>
<dbReference type="EMBL" id="QPFP01000100">
    <property type="protein sequence ID" value="TEB21871.1"/>
    <property type="molecule type" value="Genomic_DNA"/>
</dbReference>
<evidence type="ECO:0000313" key="2">
    <source>
        <dbReference type="EMBL" id="TEB21871.1"/>
    </source>
</evidence>
<dbReference type="AlphaFoldDB" id="A0A4Y7SJD5"/>
<evidence type="ECO:0000313" key="3">
    <source>
        <dbReference type="Proteomes" id="UP000298030"/>
    </source>
</evidence>
<reference evidence="2 3" key="1">
    <citation type="journal article" date="2019" name="Nat. Ecol. Evol.">
        <title>Megaphylogeny resolves global patterns of mushroom evolution.</title>
        <authorList>
            <person name="Varga T."/>
            <person name="Krizsan K."/>
            <person name="Foldi C."/>
            <person name="Dima B."/>
            <person name="Sanchez-Garcia M."/>
            <person name="Sanchez-Ramirez S."/>
            <person name="Szollosi G.J."/>
            <person name="Szarkandi J.G."/>
            <person name="Papp V."/>
            <person name="Albert L."/>
            <person name="Andreopoulos W."/>
            <person name="Angelini C."/>
            <person name="Antonin V."/>
            <person name="Barry K.W."/>
            <person name="Bougher N.L."/>
            <person name="Buchanan P."/>
            <person name="Buyck B."/>
            <person name="Bense V."/>
            <person name="Catcheside P."/>
            <person name="Chovatia M."/>
            <person name="Cooper J."/>
            <person name="Damon W."/>
            <person name="Desjardin D."/>
            <person name="Finy P."/>
            <person name="Geml J."/>
            <person name="Haridas S."/>
            <person name="Hughes K."/>
            <person name="Justo A."/>
            <person name="Karasinski D."/>
            <person name="Kautmanova I."/>
            <person name="Kiss B."/>
            <person name="Kocsube S."/>
            <person name="Kotiranta H."/>
            <person name="LaButti K.M."/>
            <person name="Lechner B.E."/>
            <person name="Liimatainen K."/>
            <person name="Lipzen A."/>
            <person name="Lukacs Z."/>
            <person name="Mihaltcheva S."/>
            <person name="Morgado L.N."/>
            <person name="Niskanen T."/>
            <person name="Noordeloos M.E."/>
            <person name="Ohm R.A."/>
            <person name="Ortiz-Santana B."/>
            <person name="Ovrebo C."/>
            <person name="Racz N."/>
            <person name="Riley R."/>
            <person name="Savchenko A."/>
            <person name="Shiryaev A."/>
            <person name="Soop K."/>
            <person name="Spirin V."/>
            <person name="Szebenyi C."/>
            <person name="Tomsovsky M."/>
            <person name="Tulloss R.E."/>
            <person name="Uehling J."/>
            <person name="Grigoriev I.V."/>
            <person name="Vagvolgyi C."/>
            <person name="Papp T."/>
            <person name="Martin F.M."/>
            <person name="Miettinen O."/>
            <person name="Hibbett D.S."/>
            <person name="Nagy L.G."/>
        </authorList>
    </citation>
    <scope>NUCLEOTIDE SEQUENCE [LARGE SCALE GENOMIC DNA]</scope>
    <source>
        <strain evidence="2 3">FP101781</strain>
    </source>
</reference>
<keyword evidence="3" id="KW-1185">Reference proteome</keyword>
<gene>
    <name evidence="2" type="ORF">FA13DRAFT_1741406</name>
</gene>
<evidence type="ECO:0000259" key="1">
    <source>
        <dbReference type="PROSITE" id="PS50181"/>
    </source>
</evidence>
<organism evidence="2 3">
    <name type="scientific">Coprinellus micaceus</name>
    <name type="common">Glistening ink-cap mushroom</name>
    <name type="synonym">Coprinus micaceus</name>
    <dbReference type="NCBI Taxonomy" id="71717"/>
    <lineage>
        <taxon>Eukaryota</taxon>
        <taxon>Fungi</taxon>
        <taxon>Dikarya</taxon>
        <taxon>Basidiomycota</taxon>
        <taxon>Agaricomycotina</taxon>
        <taxon>Agaricomycetes</taxon>
        <taxon>Agaricomycetidae</taxon>
        <taxon>Agaricales</taxon>
        <taxon>Agaricineae</taxon>
        <taxon>Psathyrellaceae</taxon>
        <taxon>Coprinellus</taxon>
    </lineage>
</organism>
<dbReference type="PROSITE" id="PS50181">
    <property type="entry name" value="FBOX"/>
    <property type="match status" value="1"/>
</dbReference>
<dbReference type="SUPFAM" id="SSF81383">
    <property type="entry name" value="F-box domain"/>
    <property type="match status" value="1"/>
</dbReference>
<sequence>MASDVAHHSELDLPKELWIEIVLEIAPRDAVALSQVCQLLHDLLSDRDLWIKVLRAVVCQRDGIFSGTYPVADMDLGQIQLHVDTYHLHPAPRLCRR</sequence>